<reference evidence="10" key="3">
    <citation type="submission" date="2025-09" db="UniProtKB">
        <authorList>
            <consortium name="Ensembl"/>
        </authorList>
    </citation>
    <scope>IDENTIFICATION</scope>
    <source>
        <strain evidence="10">Brown Norway</strain>
    </source>
</reference>
<dbReference type="SUPFAM" id="SSF63380">
    <property type="entry name" value="Riboflavin synthase domain-like"/>
    <property type="match status" value="1"/>
</dbReference>
<dbReference type="RGD" id="1308421">
    <property type="gene designation" value="Cyb5r2"/>
</dbReference>
<feature type="domain" description="FAD-binding FR-type" evidence="9">
    <location>
        <begin position="15"/>
        <end position="127"/>
    </location>
</feature>
<comment type="cofactor">
    <cofactor evidence="1 8">
        <name>FAD</name>
        <dbReference type="ChEBI" id="CHEBI:57692"/>
    </cofactor>
</comment>
<evidence type="ECO:0000256" key="4">
    <source>
        <dbReference type="ARBA" id="ARBA00022630"/>
    </source>
</evidence>
<dbReference type="ExpressionAtlas" id="A0A0G2KB07">
    <property type="expression patterns" value="baseline and differential"/>
</dbReference>
<sequence>MSVKKKDLITLQDPEAKYPLPLIEKEQINHNTRRFRFGLPSPDHVLGLPVGNYVHLLAQINNELVIRAYTPVSSDDDQGFVDLIIKIYFKNVHPKYPEGGKMTQYLENMKIGDTILFRGPTGRLFYNEPGTLLIKTDKTSEPEKKLVHHLGMIAGGTDILATEEDILLRKELEEVATTHQNQFSLWYTLDRPPSGWEYSSGFITADMIKEHLPPPGEATLILVCGPPPLIQEAAHPSLEQLGYTKDMIFTY</sequence>
<accession>A0A0G2KB07</accession>
<dbReference type="PROSITE" id="PS51384">
    <property type="entry name" value="FAD_FR"/>
    <property type="match status" value="1"/>
</dbReference>
<feature type="binding site" evidence="8">
    <location>
        <position position="86"/>
    </location>
    <ligand>
        <name>FAD</name>
        <dbReference type="ChEBI" id="CHEBI:57692"/>
    </ligand>
</feature>
<dbReference type="SUPFAM" id="SSF52343">
    <property type="entry name" value="Ferredoxin reductase-like, C-terminal NADP-linked domain"/>
    <property type="match status" value="1"/>
</dbReference>
<reference evidence="10" key="2">
    <citation type="submission" date="2025-08" db="UniProtKB">
        <authorList>
            <consortium name="Ensembl"/>
        </authorList>
    </citation>
    <scope>IDENTIFICATION</scope>
    <source>
        <strain evidence="10">Brown Norway</strain>
    </source>
</reference>
<dbReference type="AlphaFoldDB" id="A0A0G2KB07"/>
<dbReference type="FunFam" id="2.40.30.10:FF:000021">
    <property type="entry name" value="NADH-cytochrome b5 reductase"/>
    <property type="match status" value="1"/>
</dbReference>
<feature type="binding site" evidence="8">
    <location>
        <position position="101"/>
    </location>
    <ligand>
        <name>FAD</name>
        <dbReference type="ChEBI" id="CHEBI:57692"/>
    </ligand>
</feature>
<dbReference type="InterPro" id="IPR017938">
    <property type="entry name" value="Riboflavin_synthase-like_b-brl"/>
</dbReference>
<feature type="binding site" evidence="8">
    <location>
        <position position="69"/>
    </location>
    <ligand>
        <name>FAD</name>
        <dbReference type="ChEBI" id="CHEBI:57692"/>
    </ligand>
</feature>
<evidence type="ECO:0000256" key="1">
    <source>
        <dbReference type="ARBA" id="ARBA00001974"/>
    </source>
</evidence>
<dbReference type="Proteomes" id="UP000002494">
    <property type="component" value="Chromosome 1"/>
</dbReference>
<dbReference type="Pfam" id="PF00175">
    <property type="entry name" value="NAD_binding_1"/>
    <property type="match status" value="1"/>
</dbReference>
<comment type="catalytic activity">
    <reaction evidence="7">
        <text>2 Fe(III)-[cytochrome b5] + NADH = 2 Fe(II)-[cytochrome b5] + NAD(+) + H(+)</text>
        <dbReference type="Rhea" id="RHEA:46680"/>
        <dbReference type="Rhea" id="RHEA-COMP:10438"/>
        <dbReference type="Rhea" id="RHEA-COMP:10439"/>
        <dbReference type="ChEBI" id="CHEBI:15378"/>
        <dbReference type="ChEBI" id="CHEBI:29033"/>
        <dbReference type="ChEBI" id="CHEBI:29034"/>
        <dbReference type="ChEBI" id="CHEBI:57540"/>
        <dbReference type="ChEBI" id="CHEBI:57945"/>
        <dbReference type="EC" id="1.6.2.2"/>
    </reaction>
</comment>
<keyword evidence="11" id="KW-1185">Reference proteome</keyword>
<dbReference type="CDD" id="cd06183">
    <property type="entry name" value="cyt_b5_reduct_like"/>
    <property type="match status" value="1"/>
</dbReference>
<feature type="binding site" evidence="8">
    <location>
        <position position="102"/>
    </location>
    <ligand>
        <name>FAD</name>
        <dbReference type="ChEBI" id="CHEBI:57692"/>
    </ligand>
</feature>
<keyword evidence="6" id="KW-0560">Oxidoreductase</keyword>
<evidence type="ECO:0000256" key="3">
    <source>
        <dbReference type="ARBA" id="ARBA00012011"/>
    </source>
</evidence>
<evidence type="ECO:0000256" key="5">
    <source>
        <dbReference type="ARBA" id="ARBA00022827"/>
    </source>
</evidence>
<proteinExistence type="inferred from homology"/>
<protein>
    <recommendedName>
        <fullName evidence="3">cytochrome-b5 reductase</fullName>
        <ecNumber evidence="3">1.6.2.2</ecNumber>
    </recommendedName>
</protein>
<feature type="binding site" evidence="8">
    <location>
        <position position="89"/>
    </location>
    <ligand>
        <name>FAD</name>
        <dbReference type="ChEBI" id="CHEBI:57692"/>
    </ligand>
</feature>
<dbReference type="PANTHER" id="PTHR19370:SF108">
    <property type="entry name" value="NADH-CYTOCHROME B5 REDUCTASE 2"/>
    <property type="match status" value="1"/>
</dbReference>
<dbReference type="Gene3D" id="3.40.50.80">
    <property type="entry name" value="Nucleotide-binding domain of ferredoxin-NADP reductase (FNR) module"/>
    <property type="match status" value="1"/>
</dbReference>
<evidence type="ECO:0000313" key="12">
    <source>
        <dbReference type="RGD" id="1308421"/>
    </source>
</evidence>
<evidence type="ECO:0000259" key="9">
    <source>
        <dbReference type="PROSITE" id="PS51384"/>
    </source>
</evidence>
<reference evidence="10" key="1">
    <citation type="submission" date="2024-01" db="EMBL/GenBank/DDBJ databases">
        <title>GRCr8: a new rat reference genome assembly contstructed from accurate long reads and long range scaffolding.</title>
        <authorList>
            <person name="Doris P.A."/>
            <person name="Kalbfleisch T."/>
            <person name="Li K."/>
            <person name="Howe K."/>
            <person name="Wood J."/>
        </authorList>
    </citation>
    <scope>NUCLEOTIDE SEQUENCE [LARGE SCALE GENOMIC DNA]</scope>
    <source>
        <strain evidence="10">Brown Norway</strain>
    </source>
</reference>
<dbReference type="PANTHER" id="PTHR19370">
    <property type="entry name" value="NADH-CYTOCHROME B5 REDUCTASE"/>
    <property type="match status" value="1"/>
</dbReference>
<evidence type="ECO:0000313" key="11">
    <source>
        <dbReference type="Proteomes" id="UP000002494"/>
    </source>
</evidence>
<name>A0A0G2KB07_RAT</name>
<keyword evidence="4 8" id="KW-0285">Flavoprotein</keyword>
<dbReference type="Bgee" id="ENSRNOG00000019751">
    <property type="expression patterns" value="Expressed in testis and 18 other cell types or tissues"/>
</dbReference>
<dbReference type="Gene3D" id="2.40.30.10">
    <property type="entry name" value="Translation factors"/>
    <property type="match status" value="1"/>
</dbReference>
<dbReference type="Pfam" id="PF00970">
    <property type="entry name" value="FAD_binding_6"/>
    <property type="match status" value="1"/>
</dbReference>
<evidence type="ECO:0000256" key="2">
    <source>
        <dbReference type="ARBA" id="ARBA00006105"/>
    </source>
</evidence>
<feature type="binding site" evidence="8">
    <location>
        <position position="67"/>
    </location>
    <ligand>
        <name>FAD</name>
        <dbReference type="ChEBI" id="CHEBI:57692"/>
    </ligand>
</feature>
<dbReference type="InterPro" id="IPR001834">
    <property type="entry name" value="CBR-like"/>
</dbReference>
<dbReference type="PRINTS" id="PR00406">
    <property type="entry name" value="CYTB5RDTASE"/>
</dbReference>
<dbReference type="InterPro" id="IPR008333">
    <property type="entry name" value="Cbr1-like_FAD-bd_dom"/>
</dbReference>
<dbReference type="InterPro" id="IPR039261">
    <property type="entry name" value="FNR_nucleotide-bd"/>
</dbReference>
<dbReference type="GO" id="GO:0005789">
    <property type="term" value="C:endoplasmic reticulum membrane"/>
    <property type="evidence" value="ECO:0007669"/>
    <property type="project" value="UniProtKB-ARBA"/>
</dbReference>
<feature type="binding site" evidence="8">
    <location>
        <position position="84"/>
    </location>
    <ligand>
        <name>FAD</name>
        <dbReference type="ChEBI" id="CHEBI:57692"/>
    </ligand>
</feature>
<dbReference type="InterPro" id="IPR017927">
    <property type="entry name" value="FAD-bd_FR_type"/>
</dbReference>
<evidence type="ECO:0000313" key="10">
    <source>
        <dbReference type="Ensembl" id="ENSRNOP00000075603.2"/>
    </source>
</evidence>
<evidence type="ECO:0000256" key="6">
    <source>
        <dbReference type="ARBA" id="ARBA00023002"/>
    </source>
</evidence>
<keyword evidence="5 8" id="KW-0274">FAD</keyword>
<dbReference type="GeneTree" id="ENSGT00940000153962"/>
<comment type="similarity">
    <text evidence="2">Belongs to the flavoprotein pyridine nucleotide cytochrome reductase family.</text>
</comment>
<dbReference type="GO" id="GO:0090524">
    <property type="term" value="F:cytochrome-b5 reductase activity, acting on NADH"/>
    <property type="evidence" value="ECO:0007669"/>
    <property type="project" value="UniProtKB-EC"/>
</dbReference>
<organism evidence="10 11">
    <name type="scientific">Rattus norvegicus</name>
    <name type="common">Rat</name>
    <dbReference type="NCBI Taxonomy" id="10116"/>
    <lineage>
        <taxon>Eukaryota</taxon>
        <taxon>Metazoa</taxon>
        <taxon>Chordata</taxon>
        <taxon>Craniata</taxon>
        <taxon>Vertebrata</taxon>
        <taxon>Euteleostomi</taxon>
        <taxon>Mammalia</taxon>
        <taxon>Eutheria</taxon>
        <taxon>Euarchontoglires</taxon>
        <taxon>Glires</taxon>
        <taxon>Rodentia</taxon>
        <taxon>Myomorpha</taxon>
        <taxon>Muroidea</taxon>
        <taxon>Muridae</taxon>
        <taxon>Murinae</taxon>
        <taxon>Rattus</taxon>
    </lineage>
</organism>
<dbReference type="EC" id="1.6.2.2" evidence="3"/>
<dbReference type="Ensembl" id="ENSRNOT00000079844.3">
    <property type="protein sequence ID" value="ENSRNOP00000075603.2"/>
    <property type="gene ID" value="ENSRNOG00000019751.9"/>
</dbReference>
<evidence type="ECO:0000256" key="8">
    <source>
        <dbReference type="PIRSR" id="PIRSR601834-1"/>
    </source>
</evidence>
<dbReference type="InterPro" id="IPR001433">
    <property type="entry name" value="OxRdtase_FAD/NAD-bd"/>
</dbReference>
<evidence type="ECO:0000256" key="7">
    <source>
        <dbReference type="ARBA" id="ARBA00047682"/>
    </source>
</evidence>
<gene>
    <name evidence="10 12" type="primary">Cyb5r2</name>
</gene>